<comment type="caution">
    <text evidence="1">The sequence shown here is derived from an EMBL/GenBank/DDBJ whole genome shotgun (WGS) entry which is preliminary data.</text>
</comment>
<organism evidence="1 2">
    <name type="scientific">Streblomastix strix</name>
    <dbReference type="NCBI Taxonomy" id="222440"/>
    <lineage>
        <taxon>Eukaryota</taxon>
        <taxon>Metamonada</taxon>
        <taxon>Preaxostyla</taxon>
        <taxon>Oxymonadida</taxon>
        <taxon>Streblomastigidae</taxon>
        <taxon>Streblomastix</taxon>
    </lineage>
</organism>
<evidence type="ECO:0000313" key="1">
    <source>
        <dbReference type="EMBL" id="KAA6366292.1"/>
    </source>
</evidence>
<gene>
    <name evidence="1" type="ORF">EZS28_038181</name>
</gene>
<evidence type="ECO:0000313" key="2">
    <source>
        <dbReference type="Proteomes" id="UP000324800"/>
    </source>
</evidence>
<dbReference type="AlphaFoldDB" id="A0A5J4U8Q8"/>
<dbReference type="Proteomes" id="UP000324800">
    <property type="component" value="Unassembled WGS sequence"/>
</dbReference>
<dbReference type="EMBL" id="SNRW01019529">
    <property type="protein sequence ID" value="KAA6366292.1"/>
    <property type="molecule type" value="Genomic_DNA"/>
</dbReference>
<evidence type="ECO:0008006" key="3">
    <source>
        <dbReference type="Google" id="ProtNLM"/>
    </source>
</evidence>
<name>A0A5J4U8Q8_9EUKA</name>
<proteinExistence type="predicted"/>
<accession>A0A5J4U8Q8</accession>
<sequence>MLELMGRQEKDIQNKVIEQLMLKLVSNTRKVIREVTIWKMEQLLDYIVKLSTQRDEGSLTVTELRRVVITIFIVYSVLRQSEIQRAMLDITQIEQGMIIICTKLLKEKRGKLEVTLKRVENRAVCPIVWFESWNKKRKIKTSDWELLWRNSEKKIINARRMQQGSTYSNEQRRYRQQTLGNNYKKGGNIRNAKQEQNQNRNRQMEQAQRIC</sequence>
<protein>
    <recommendedName>
        <fullName evidence="3">Tyr recombinase domain-containing protein</fullName>
    </recommendedName>
</protein>
<reference evidence="1 2" key="1">
    <citation type="submission" date="2019-03" db="EMBL/GenBank/DDBJ databases">
        <title>Single cell metagenomics reveals metabolic interactions within the superorganism composed of flagellate Streblomastix strix and complex community of Bacteroidetes bacteria on its surface.</title>
        <authorList>
            <person name="Treitli S.C."/>
            <person name="Kolisko M."/>
            <person name="Husnik F."/>
            <person name="Keeling P."/>
            <person name="Hampl V."/>
        </authorList>
    </citation>
    <scope>NUCLEOTIDE SEQUENCE [LARGE SCALE GENOMIC DNA]</scope>
    <source>
        <strain evidence="1">ST1C</strain>
    </source>
</reference>